<evidence type="ECO:0000313" key="2">
    <source>
        <dbReference type="EMBL" id="MBA8945916.1"/>
    </source>
</evidence>
<feature type="compositionally biased region" description="Basic and acidic residues" evidence="1">
    <location>
        <begin position="44"/>
        <end position="61"/>
    </location>
</feature>
<dbReference type="AlphaFoldDB" id="A0AA40SGW1"/>
<reference evidence="2 3" key="1">
    <citation type="submission" date="2020-08" db="EMBL/GenBank/DDBJ databases">
        <title>Genomic Encyclopedia of Type Strains, Phase III (KMG-III): the genomes of soil and plant-associated and newly described type strains.</title>
        <authorList>
            <person name="Whitman W."/>
        </authorList>
    </citation>
    <scope>NUCLEOTIDE SEQUENCE [LARGE SCALE GENOMIC DNA]</scope>
    <source>
        <strain evidence="2 3">CECT 3271</strain>
    </source>
</reference>
<feature type="region of interest" description="Disordered" evidence="1">
    <location>
        <begin position="1"/>
        <end position="90"/>
    </location>
</feature>
<comment type="caution">
    <text evidence="2">The sequence shown here is derived from an EMBL/GenBank/DDBJ whole genome shotgun (WGS) entry which is preliminary data.</text>
</comment>
<name>A0AA40SGW1_9ACTN</name>
<organism evidence="2 3">
    <name type="scientific">Streptomyces calvus</name>
    <dbReference type="NCBI Taxonomy" id="67282"/>
    <lineage>
        <taxon>Bacteria</taxon>
        <taxon>Bacillati</taxon>
        <taxon>Actinomycetota</taxon>
        <taxon>Actinomycetes</taxon>
        <taxon>Kitasatosporales</taxon>
        <taxon>Streptomycetaceae</taxon>
        <taxon>Streptomyces</taxon>
    </lineage>
</organism>
<evidence type="ECO:0000313" key="3">
    <source>
        <dbReference type="Proteomes" id="UP000530412"/>
    </source>
</evidence>
<sequence length="90" mass="9192">MGVFARIFRRSKTTEETQAAGTGAEGAATEPPRTEDAAGAVEPKASDEAPKTAEPAVKEAEGVTGESVDIPKQQQSSDAADSETGEGART</sequence>
<feature type="compositionally biased region" description="Low complexity" evidence="1">
    <location>
        <begin position="16"/>
        <end position="30"/>
    </location>
</feature>
<dbReference type="Proteomes" id="UP000530412">
    <property type="component" value="Unassembled WGS sequence"/>
</dbReference>
<protein>
    <recommendedName>
        <fullName evidence="4">Gliding motility protein</fullName>
    </recommendedName>
</protein>
<evidence type="ECO:0008006" key="4">
    <source>
        <dbReference type="Google" id="ProtNLM"/>
    </source>
</evidence>
<gene>
    <name evidence="2" type="ORF">FHS33_004366</name>
</gene>
<accession>A0AA40SGW1</accession>
<dbReference type="RefSeq" id="WP_142192746.1">
    <property type="nucleotide sequence ID" value="NZ_BMSU01000010.1"/>
</dbReference>
<dbReference type="EMBL" id="JACJIE010000011">
    <property type="protein sequence ID" value="MBA8945916.1"/>
    <property type="molecule type" value="Genomic_DNA"/>
</dbReference>
<evidence type="ECO:0000256" key="1">
    <source>
        <dbReference type="SAM" id="MobiDB-lite"/>
    </source>
</evidence>
<proteinExistence type="predicted"/>